<organism evidence="1">
    <name type="scientific">hydrothermal vent metagenome</name>
    <dbReference type="NCBI Taxonomy" id="652676"/>
    <lineage>
        <taxon>unclassified sequences</taxon>
        <taxon>metagenomes</taxon>
        <taxon>ecological metagenomes</taxon>
    </lineage>
</organism>
<evidence type="ECO:0000313" key="1">
    <source>
        <dbReference type="EMBL" id="VAX18904.1"/>
    </source>
</evidence>
<evidence type="ECO:0008006" key="2">
    <source>
        <dbReference type="Google" id="ProtNLM"/>
    </source>
</evidence>
<dbReference type="InterPro" id="IPR005358">
    <property type="entry name" value="Puta_zinc/iron-chelating_dom"/>
</dbReference>
<accession>A0A3B1C4E9</accession>
<dbReference type="AlphaFoldDB" id="A0A3B1C4E9"/>
<sequence length="105" mass="12007">MKRAGECERCGECCKTLRIRGTLSEIIAQHGSLDEARAYYSFRGINLADVNEKNDAILFELDIPCDKLTGDNLCALHDTPKKKPVICHRYPWFPDDVKECGFNWK</sequence>
<reference evidence="1" key="1">
    <citation type="submission" date="2018-06" db="EMBL/GenBank/DDBJ databases">
        <authorList>
            <person name="Zhirakovskaya E."/>
        </authorList>
    </citation>
    <scope>NUCLEOTIDE SEQUENCE</scope>
</reference>
<dbReference type="EMBL" id="UOGE01000036">
    <property type="protein sequence ID" value="VAX18904.1"/>
    <property type="molecule type" value="Genomic_DNA"/>
</dbReference>
<name>A0A3B1C4E9_9ZZZZ</name>
<dbReference type="Pfam" id="PF03692">
    <property type="entry name" value="CxxCxxCC"/>
    <property type="match status" value="1"/>
</dbReference>
<gene>
    <name evidence="1" type="ORF">MNBD_NITROSPINAE02-1710</name>
</gene>
<proteinExistence type="predicted"/>
<protein>
    <recommendedName>
        <fullName evidence="2">YkgJ family cysteine cluster protein</fullName>
    </recommendedName>
</protein>